<accession>A0ABP6ZBZ3</accession>
<gene>
    <name evidence="2" type="ORF">GCM10022223_18390</name>
</gene>
<dbReference type="InterPro" id="IPR036291">
    <property type="entry name" value="NAD(P)-bd_dom_sf"/>
</dbReference>
<name>A0ABP6ZBZ3_9ACTN</name>
<evidence type="ECO:0000313" key="2">
    <source>
        <dbReference type="EMBL" id="GAA3602952.1"/>
    </source>
</evidence>
<reference evidence="3" key="1">
    <citation type="journal article" date="2019" name="Int. J. Syst. Evol. Microbiol.">
        <title>The Global Catalogue of Microorganisms (GCM) 10K type strain sequencing project: providing services to taxonomists for standard genome sequencing and annotation.</title>
        <authorList>
            <consortium name="The Broad Institute Genomics Platform"/>
            <consortium name="The Broad Institute Genome Sequencing Center for Infectious Disease"/>
            <person name="Wu L."/>
            <person name="Ma J."/>
        </authorList>
    </citation>
    <scope>NUCLEOTIDE SEQUENCE [LARGE SCALE GENOMIC DNA]</scope>
    <source>
        <strain evidence="3">JCM 16902</strain>
    </source>
</reference>
<proteinExistence type="predicted"/>
<feature type="region of interest" description="Disordered" evidence="1">
    <location>
        <begin position="153"/>
        <end position="176"/>
    </location>
</feature>
<organism evidence="2 3">
    <name type="scientific">Kineosporia mesophila</name>
    <dbReference type="NCBI Taxonomy" id="566012"/>
    <lineage>
        <taxon>Bacteria</taxon>
        <taxon>Bacillati</taxon>
        <taxon>Actinomycetota</taxon>
        <taxon>Actinomycetes</taxon>
        <taxon>Kineosporiales</taxon>
        <taxon>Kineosporiaceae</taxon>
        <taxon>Kineosporia</taxon>
    </lineage>
</organism>
<evidence type="ECO:0000256" key="1">
    <source>
        <dbReference type="SAM" id="MobiDB-lite"/>
    </source>
</evidence>
<evidence type="ECO:0000313" key="3">
    <source>
        <dbReference type="Proteomes" id="UP001501074"/>
    </source>
</evidence>
<sequence>MKPIGVLGASGAVGAAAVEALVRLRIGPLRLGARNSAQVARTAREAGLRVVEGPSGEEAVAEVLAVDVTDQHRLREFVRGCVVVLDCTGPSYELGEAVPVAALAEQVACVLVTGEQPVHDALLARGPAPVPVVLSAGTLPGLSGLLPRLLAEAVTGPDPKPTGSGPAGPSGDQKHPAVGASLAVYTGGLERATTTVAADLVLSLGAAASGNLFGEAGAAWREGARRSRVLTANEDAEAPGFEGRVGIQPFLSREAERVAEALNLRDLDWYHVHPGAAVRARLATLPAARHREVPMEDLVESILRAAEVDLSGRNPHYRMVFEITRTDGRQQSLLVRSPDSYRLTGAVGACAVAQILSGMVRSGLHFADRGLDPRTLIEHLRLADPGTRIDIVDGGAEDEEGVL</sequence>
<dbReference type="PANTHER" id="PTHR43781:SF1">
    <property type="entry name" value="SACCHAROPINE DEHYDROGENASE"/>
    <property type="match status" value="1"/>
</dbReference>
<dbReference type="Proteomes" id="UP001501074">
    <property type="component" value="Unassembled WGS sequence"/>
</dbReference>
<protein>
    <recommendedName>
        <fullName evidence="4">Saccharopine dehydrogenase NADP binding domain-containing protein</fullName>
    </recommendedName>
</protein>
<evidence type="ECO:0008006" key="4">
    <source>
        <dbReference type="Google" id="ProtNLM"/>
    </source>
</evidence>
<keyword evidence="3" id="KW-1185">Reference proteome</keyword>
<dbReference type="EMBL" id="BAAAZO010000002">
    <property type="protein sequence ID" value="GAA3602952.1"/>
    <property type="molecule type" value="Genomic_DNA"/>
</dbReference>
<dbReference type="PANTHER" id="PTHR43781">
    <property type="entry name" value="SACCHAROPINE DEHYDROGENASE"/>
    <property type="match status" value="1"/>
</dbReference>
<dbReference type="SUPFAM" id="SSF51735">
    <property type="entry name" value="NAD(P)-binding Rossmann-fold domains"/>
    <property type="match status" value="1"/>
</dbReference>
<dbReference type="RefSeq" id="WP_231485073.1">
    <property type="nucleotide sequence ID" value="NZ_BAAAZO010000002.1"/>
</dbReference>
<dbReference type="Gene3D" id="3.40.50.720">
    <property type="entry name" value="NAD(P)-binding Rossmann-like Domain"/>
    <property type="match status" value="1"/>
</dbReference>
<comment type="caution">
    <text evidence="2">The sequence shown here is derived from an EMBL/GenBank/DDBJ whole genome shotgun (WGS) entry which is preliminary data.</text>
</comment>